<dbReference type="RefSeq" id="WP_138323718.1">
    <property type="nucleotide sequence ID" value="NZ_CP040463.1"/>
</dbReference>
<protein>
    <submittedName>
        <fullName evidence="1">Uncharacterized protein</fullName>
    </submittedName>
</protein>
<proteinExistence type="predicted"/>
<gene>
    <name evidence="1" type="ORF">FE773_07790</name>
</gene>
<accession>A0ABX5VA14</accession>
<evidence type="ECO:0000313" key="2">
    <source>
        <dbReference type="Proteomes" id="UP000306825"/>
    </source>
</evidence>
<reference evidence="1 2" key="1">
    <citation type="submission" date="2019-05" db="EMBL/GenBank/DDBJ databases">
        <title>A comparative analysis of the Nautiliaceae.</title>
        <authorList>
            <person name="Grosche A."/>
            <person name="Smedile F."/>
            <person name="Vetriani C."/>
        </authorList>
    </citation>
    <scope>NUCLEOTIDE SEQUENCE [LARGE SCALE GENOMIC DNA]</scope>
    <source>
        <strain evidence="1 2">TB-2</strain>
    </source>
</reference>
<dbReference type="Proteomes" id="UP000306825">
    <property type="component" value="Chromosome"/>
</dbReference>
<dbReference type="EMBL" id="CP040463">
    <property type="protein sequence ID" value="QCT95093.1"/>
    <property type="molecule type" value="Genomic_DNA"/>
</dbReference>
<sequence length="643" mass="75147">MKKTFNLLLIFILLILFNGCIFKRKKHHKQNNTPTQNNAPTQNNIQIKGIAYDGFIYNGRVQLLDKEGNILGESITSNNKESLGEFNFIIKKNKLPNIFYIKLLNGVDTGLDNLINKNDTNISFPIFSVGESNASFISVSPLSDIWYKIMRNYDYSFEETKKIINKAFNINNHLTLIYLNPKDNLLLRKIILFLNAIKKALPYDLNTDILVKYIISKQDKLIDINKIDYQNINVNDIIGRKYYSNNENKFINDNLFDILNASNDNNITKILTSLKSIDLINLKKLSINMEKNIQFVKTDINTILLSDILPELEFFKLNDFYFFKNKNVQVLQVLRDTNSEFFKDKFNVLDNIILNNLSFTKDSLINIINNFKKIYNEFNYSKNIFLGKELLYISLINNGVNASNALNISKTYKTDMLLKYIEEGVSSTSTLNSNNLSLTQYYNLILNMYSVYIMELKKNPSFTSDFISNRFENTIYYFFTIGFFQNILNNVKKSKYTYLILKNIMMSYARIMNSRSINSDDINYISKYINQIISKTNYYDQNNEKEKIITLISLCKYIDLYKFDNDLSSRIIPLTNKIFNIFNQKNIAYMASLKNFDRKFKSKLLNKEQISDNDIQSSIVYMYIDNAKLQLPVIPKIVDFTIK</sequence>
<organism evidence="1 2">
    <name type="scientific">Caminibacter mediatlanticus TB-2</name>
    <dbReference type="NCBI Taxonomy" id="391592"/>
    <lineage>
        <taxon>Bacteria</taxon>
        <taxon>Pseudomonadati</taxon>
        <taxon>Campylobacterota</taxon>
        <taxon>Epsilonproteobacteria</taxon>
        <taxon>Nautiliales</taxon>
        <taxon>Nautiliaceae</taxon>
        <taxon>Caminibacter</taxon>
    </lineage>
</organism>
<keyword evidence="2" id="KW-1185">Reference proteome</keyword>
<name>A0ABX5VA14_9BACT</name>
<evidence type="ECO:0000313" key="1">
    <source>
        <dbReference type="EMBL" id="QCT95093.1"/>
    </source>
</evidence>